<dbReference type="EMBL" id="OX459940">
    <property type="protein sequence ID" value="CAI9174858.1"/>
    <property type="molecule type" value="Genomic_DNA"/>
</dbReference>
<organism evidence="1 2">
    <name type="scientific">Rangifer tarandus platyrhynchus</name>
    <name type="common">Svalbard reindeer</name>
    <dbReference type="NCBI Taxonomy" id="3082113"/>
    <lineage>
        <taxon>Eukaryota</taxon>
        <taxon>Metazoa</taxon>
        <taxon>Chordata</taxon>
        <taxon>Craniata</taxon>
        <taxon>Vertebrata</taxon>
        <taxon>Euteleostomi</taxon>
        <taxon>Mammalia</taxon>
        <taxon>Eutheria</taxon>
        <taxon>Laurasiatheria</taxon>
        <taxon>Artiodactyla</taxon>
        <taxon>Ruminantia</taxon>
        <taxon>Pecora</taxon>
        <taxon>Cervidae</taxon>
        <taxon>Odocoileinae</taxon>
        <taxon>Rangifer</taxon>
    </lineage>
</organism>
<name>A0ABN8ZQJ8_RANTA</name>
<gene>
    <name evidence="1" type="ORF">MRATA1EN1_LOCUS23820</name>
</gene>
<keyword evidence="2" id="KW-1185">Reference proteome</keyword>
<evidence type="ECO:0000313" key="2">
    <source>
        <dbReference type="Proteomes" id="UP001176941"/>
    </source>
</evidence>
<sequence>MAPRKWGAIIFSRGSFAHPALPALVVRDGQEDLPPPSAVSAHGITLGLPGPGSARFDWITTPAYPRRLPPTPVPLLGKRRPNPWCPVYRVTSILALPLGGLEVYCFVDLNVFLEW</sequence>
<dbReference type="Proteomes" id="UP001176941">
    <property type="component" value="Chromosome 4"/>
</dbReference>
<reference evidence="1" key="1">
    <citation type="submission" date="2023-04" db="EMBL/GenBank/DDBJ databases">
        <authorList>
            <consortium name="ELIXIR-Norway"/>
        </authorList>
    </citation>
    <scope>NUCLEOTIDE SEQUENCE [LARGE SCALE GENOMIC DNA]</scope>
</reference>
<accession>A0ABN8ZQJ8</accession>
<proteinExistence type="predicted"/>
<evidence type="ECO:0000313" key="1">
    <source>
        <dbReference type="EMBL" id="CAI9174858.1"/>
    </source>
</evidence>
<protein>
    <submittedName>
        <fullName evidence="1">Uncharacterized protein</fullName>
    </submittedName>
</protein>